<evidence type="ECO:0000256" key="1">
    <source>
        <dbReference type="ARBA" id="ARBA00000553"/>
    </source>
</evidence>
<evidence type="ECO:0000256" key="8">
    <source>
        <dbReference type="ARBA" id="ARBA00048968"/>
    </source>
</evidence>
<evidence type="ECO:0000256" key="6">
    <source>
        <dbReference type="ARBA" id="ARBA00022833"/>
    </source>
</evidence>
<organism evidence="11 12">
    <name type="scientific">Pelomonas candidula</name>
    <dbReference type="NCBI Taxonomy" id="3299025"/>
    <lineage>
        <taxon>Bacteria</taxon>
        <taxon>Pseudomonadati</taxon>
        <taxon>Pseudomonadota</taxon>
        <taxon>Betaproteobacteria</taxon>
        <taxon>Burkholderiales</taxon>
        <taxon>Sphaerotilaceae</taxon>
        <taxon>Roseateles</taxon>
    </lineage>
</organism>
<sequence>MRPDAHWLRPAADELGAGVTAFMTTRGVNFGRKAGDPDEVRANRAGLAELLGARPVFLDQVHGADVVRLRADWHDDNAPKADAAVSTDPGLAVAILVADCLPVLFSAPGGVAGAHAGWRGLAAGVLENTVASLCTATGCEPRDVKAWLGACIGPEAFEVGPEVVAAFGREPVARDQPGFLYRPNPEPRWRADLALLARERLMSVNVTRISGGGWCTLTDDSRFFSFRGESLGRPRGRMAACISLGR</sequence>
<dbReference type="CDD" id="cd16833">
    <property type="entry name" value="YfiH"/>
    <property type="match status" value="1"/>
</dbReference>
<name>A0ABW7HAU6_9BURK</name>
<comment type="catalytic activity">
    <reaction evidence="9">
        <text>S-methyl-5'-thioadenosine + phosphate = 5-(methylsulfanyl)-alpha-D-ribose 1-phosphate + adenine</text>
        <dbReference type="Rhea" id="RHEA:11852"/>
        <dbReference type="ChEBI" id="CHEBI:16708"/>
        <dbReference type="ChEBI" id="CHEBI:17509"/>
        <dbReference type="ChEBI" id="CHEBI:43474"/>
        <dbReference type="ChEBI" id="CHEBI:58533"/>
        <dbReference type="EC" id="2.4.2.28"/>
    </reaction>
    <physiologicalReaction direction="left-to-right" evidence="9">
        <dbReference type="Rhea" id="RHEA:11853"/>
    </physiologicalReaction>
</comment>
<evidence type="ECO:0000256" key="7">
    <source>
        <dbReference type="ARBA" id="ARBA00047989"/>
    </source>
</evidence>
<keyword evidence="4" id="KW-0479">Metal-binding</keyword>
<dbReference type="InterPro" id="IPR003730">
    <property type="entry name" value="Cu_polyphenol_OxRdtase"/>
</dbReference>
<dbReference type="NCBIfam" id="TIGR00726">
    <property type="entry name" value="peptidoglycan editing factor PgeF"/>
    <property type="match status" value="1"/>
</dbReference>
<comment type="similarity">
    <text evidence="2 10">Belongs to the purine nucleoside phosphorylase YfiH/LACC1 family.</text>
</comment>
<reference evidence="11 12" key="1">
    <citation type="submission" date="2024-08" db="EMBL/GenBank/DDBJ databases">
        <authorList>
            <person name="Lu H."/>
        </authorList>
    </citation>
    <scope>NUCLEOTIDE SEQUENCE [LARGE SCALE GENOMIC DNA]</scope>
    <source>
        <strain evidence="11 12">BYS78W</strain>
    </source>
</reference>
<evidence type="ECO:0000256" key="2">
    <source>
        <dbReference type="ARBA" id="ARBA00007353"/>
    </source>
</evidence>
<comment type="catalytic activity">
    <reaction evidence="7">
        <text>adenosine + H2O + H(+) = inosine + NH4(+)</text>
        <dbReference type="Rhea" id="RHEA:24408"/>
        <dbReference type="ChEBI" id="CHEBI:15377"/>
        <dbReference type="ChEBI" id="CHEBI:15378"/>
        <dbReference type="ChEBI" id="CHEBI:16335"/>
        <dbReference type="ChEBI" id="CHEBI:17596"/>
        <dbReference type="ChEBI" id="CHEBI:28938"/>
        <dbReference type="EC" id="3.5.4.4"/>
    </reaction>
    <physiologicalReaction direction="left-to-right" evidence="7">
        <dbReference type="Rhea" id="RHEA:24409"/>
    </physiologicalReaction>
</comment>
<evidence type="ECO:0000256" key="3">
    <source>
        <dbReference type="ARBA" id="ARBA00022679"/>
    </source>
</evidence>
<proteinExistence type="inferred from homology"/>
<comment type="catalytic activity">
    <reaction evidence="1">
        <text>inosine + phosphate = alpha-D-ribose 1-phosphate + hypoxanthine</text>
        <dbReference type="Rhea" id="RHEA:27646"/>
        <dbReference type="ChEBI" id="CHEBI:17368"/>
        <dbReference type="ChEBI" id="CHEBI:17596"/>
        <dbReference type="ChEBI" id="CHEBI:43474"/>
        <dbReference type="ChEBI" id="CHEBI:57720"/>
        <dbReference type="EC" id="2.4.2.1"/>
    </reaction>
    <physiologicalReaction direction="left-to-right" evidence="1">
        <dbReference type="Rhea" id="RHEA:27647"/>
    </physiologicalReaction>
</comment>
<comment type="caution">
    <text evidence="11">The sequence shown here is derived from an EMBL/GenBank/DDBJ whole genome shotgun (WGS) entry which is preliminary data.</text>
</comment>
<accession>A0ABW7HAU6</accession>
<comment type="catalytic activity">
    <reaction evidence="8">
        <text>adenosine + phosphate = alpha-D-ribose 1-phosphate + adenine</text>
        <dbReference type="Rhea" id="RHEA:27642"/>
        <dbReference type="ChEBI" id="CHEBI:16335"/>
        <dbReference type="ChEBI" id="CHEBI:16708"/>
        <dbReference type="ChEBI" id="CHEBI:43474"/>
        <dbReference type="ChEBI" id="CHEBI:57720"/>
        <dbReference type="EC" id="2.4.2.1"/>
    </reaction>
    <physiologicalReaction direction="left-to-right" evidence="8">
        <dbReference type="Rhea" id="RHEA:27643"/>
    </physiologicalReaction>
</comment>
<keyword evidence="12" id="KW-1185">Reference proteome</keyword>
<dbReference type="SUPFAM" id="SSF64438">
    <property type="entry name" value="CNF1/YfiH-like putative cysteine hydrolases"/>
    <property type="match status" value="1"/>
</dbReference>
<dbReference type="Gene3D" id="3.60.140.10">
    <property type="entry name" value="CNF1/YfiH-like putative cysteine hydrolases"/>
    <property type="match status" value="1"/>
</dbReference>
<keyword evidence="3" id="KW-0808">Transferase</keyword>
<evidence type="ECO:0000313" key="12">
    <source>
        <dbReference type="Proteomes" id="UP001606134"/>
    </source>
</evidence>
<evidence type="ECO:0000256" key="10">
    <source>
        <dbReference type="RuleBase" id="RU361274"/>
    </source>
</evidence>
<dbReference type="RefSeq" id="WP_394409090.1">
    <property type="nucleotide sequence ID" value="NZ_JBIGIC010000004.1"/>
</dbReference>
<evidence type="ECO:0000256" key="9">
    <source>
        <dbReference type="ARBA" id="ARBA00049893"/>
    </source>
</evidence>
<dbReference type="PANTHER" id="PTHR30616:SF2">
    <property type="entry name" value="PURINE NUCLEOSIDE PHOSPHORYLASE LACC1"/>
    <property type="match status" value="1"/>
</dbReference>
<gene>
    <name evidence="11" type="primary">pgeF</name>
    <name evidence="11" type="ORF">ACG04R_10175</name>
</gene>
<protein>
    <recommendedName>
        <fullName evidence="10">Purine nucleoside phosphorylase</fullName>
    </recommendedName>
</protein>
<dbReference type="InterPro" id="IPR011324">
    <property type="entry name" value="Cytotoxic_necrot_fac-like_cat"/>
</dbReference>
<dbReference type="EMBL" id="JBIGIC010000004">
    <property type="protein sequence ID" value="MFG6487040.1"/>
    <property type="molecule type" value="Genomic_DNA"/>
</dbReference>
<dbReference type="InterPro" id="IPR038371">
    <property type="entry name" value="Cu_polyphenol_OxRdtase_sf"/>
</dbReference>
<dbReference type="Pfam" id="PF02578">
    <property type="entry name" value="Cu-oxidase_4"/>
    <property type="match status" value="1"/>
</dbReference>
<keyword evidence="6" id="KW-0862">Zinc</keyword>
<dbReference type="Proteomes" id="UP001606134">
    <property type="component" value="Unassembled WGS sequence"/>
</dbReference>
<evidence type="ECO:0000313" key="11">
    <source>
        <dbReference type="EMBL" id="MFG6487040.1"/>
    </source>
</evidence>
<dbReference type="PANTHER" id="PTHR30616">
    <property type="entry name" value="UNCHARACTERIZED PROTEIN YFIH"/>
    <property type="match status" value="1"/>
</dbReference>
<evidence type="ECO:0000256" key="4">
    <source>
        <dbReference type="ARBA" id="ARBA00022723"/>
    </source>
</evidence>
<evidence type="ECO:0000256" key="5">
    <source>
        <dbReference type="ARBA" id="ARBA00022801"/>
    </source>
</evidence>
<keyword evidence="5" id="KW-0378">Hydrolase</keyword>